<keyword evidence="1" id="KW-0732">Signal</keyword>
<protein>
    <submittedName>
        <fullName evidence="2">Uncharacterized protein</fullName>
    </submittedName>
</protein>
<evidence type="ECO:0000313" key="2">
    <source>
        <dbReference type="EMBL" id="TXR54819.1"/>
    </source>
</evidence>
<dbReference type="EMBL" id="VKAD01000001">
    <property type="protein sequence ID" value="TXR54819.1"/>
    <property type="molecule type" value="Genomic_DNA"/>
</dbReference>
<feature type="chain" id="PRO_5023008686" evidence="1">
    <location>
        <begin position="26"/>
        <end position="410"/>
    </location>
</feature>
<comment type="caution">
    <text evidence="2">The sequence shown here is derived from an EMBL/GenBank/DDBJ whole genome shotgun (WGS) entry which is preliminary data.</text>
</comment>
<sequence length="410" mass="45929">MQQKVVSRYSRAVTASLCIALSGLAACETLPADWLYMSGTGSWLSRSQSINEKITSVPLPLDNVSADNFWWQTEKPNSQLVWRANSQNSLPALGSEVLIQGAPETWQVVDASADMLVLKRGSRLRYWPRDQWYQLEWVEAEADSSFSFQLIQQNKQANKLQYAWWDAKVSAEVQYRLNLDKRQPSLTQELLVRNDSPFDLTASGYSFSQVAQRQPILMRTTTALAENDSAISVPVESQSQGLPLLVSDKEVYLPANSRQWLPVSTTPLQSVARHYQINWDSSQSGTLSSQYSLKLAAKQSLPAISGDVKVPLFDHKLAMLTSYYQPSSDTQAELSLGESQLVSLNAEARGKGRWLLETVNRTDEMAEISLTLSHWDGKTRRKVPLKLRLPAGDTKQYNVTVNSLGQLQVN</sequence>
<gene>
    <name evidence="2" type="ORF">FME95_09880</name>
</gene>
<dbReference type="AlphaFoldDB" id="A0A5C8ZC05"/>
<proteinExistence type="predicted"/>
<evidence type="ECO:0000313" key="3">
    <source>
        <dbReference type="Proteomes" id="UP000321764"/>
    </source>
</evidence>
<dbReference type="RefSeq" id="WP_147714218.1">
    <property type="nucleotide sequence ID" value="NZ_VKAD01000001.1"/>
</dbReference>
<feature type="signal peptide" evidence="1">
    <location>
        <begin position="1"/>
        <end position="25"/>
    </location>
</feature>
<organism evidence="2 3">
    <name type="scientific">Reinekea thalattae</name>
    <dbReference type="NCBI Taxonomy" id="2593301"/>
    <lineage>
        <taxon>Bacteria</taxon>
        <taxon>Pseudomonadati</taxon>
        <taxon>Pseudomonadota</taxon>
        <taxon>Gammaproteobacteria</taxon>
        <taxon>Oceanospirillales</taxon>
        <taxon>Saccharospirillaceae</taxon>
        <taxon>Reinekea</taxon>
    </lineage>
</organism>
<evidence type="ECO:0000256" key="1">
    <source>
        <dbReference type="SAM" id="SignalP"/>
    </source>
</evidence>
<name>A0A5C8ZC05_9GAMM</name>
<dbReference type="PROSITE" id="PS51257">
    <property type="entry name" value="PROKAR_LIPOPROTEIN"/>
    <property type="match status" value="1"/>
</dbReference>
<keyword evidence="3" id="KW-1185">Reference proteome</keyword>
<accession>A0A5C8ZC05</accession>
<dbReference type="Proteomes" id="UP000321764">
    <property type="component" value="Unassembled WGS sequence"/>
</dbReference>
<reference evidence="2 3" key="1">
    <citation type="submission" date="2019-07" db="EMBL/GenBank/DDBJ databases">
        <title>Reinekea sp. strain SSH23 genome sequencing and assembly.</title>
        <authorList>
            <person name="Kim I."/>
        </authorList>
    </citation>
    <scope>NUCLEOTIDE SEQUENCE [LARGE SCALE GENOMIC DNA]</scope>
    <source>
        <strain evidence="2 3">SSH23</strain>
    </source>
</reference>
<dbReference type="OrthoDB" id="6190235at2"/>